<dbReference type="EMBL" id="MFGL01000031">
    <property type="protein sequence ID" value="OGF40141.1"/>
    <property type="molecule type" value="Genomic_DNA"/>
</dbReference>
<sequence>MVSLICSNTFNLYICIKFVICKKNFYAKKNIPAKRAPGQKKARFSQAHEHQKRPYGFETPAAEGAQAAL</sequence>
<dbReference type="AlphaFoldDB" id="A0A1F5TNP9"/>
<evidence type="ECO:0000256" key="1">
    <source>
        <dbReference type="SAM" id="MobiDB-lite"/>
    </source>
</evidence>
<comment type="caution">
    <text evidence="2">The sequence shown here is derived from an EMBL/GenBank/DDBJ whole genome shotgun (WGS) entry which is preliminary data.</text>
</comment>
<feature type="region of interest" description="Disordered" evidence="1">
    <location>
        <begin position="34"/>
        <end position="69"/>
    </location>
</feature>
<reference evidence="2 3" key="1">
    <citation type="journal article" date="2016" name="Nat. Commun.">
        <title>Thousands of microbial genomes shed light on interconnected biogeochemical processes in an aquifer system.</title>
        <authorList>
            <person name="Anantharaman K."/>
            <person name="Brown C.T."/>
            <person name="Hug L.A."/>
            <person name="Sharon I."/>
            <person name="Castelle C.J."/>
            <person name="Probst A.J."/>
            <person name="Thomas B.C."/>
            <person name="Singh A."/>
            <person name="Wilkins M.J."/>
            <person name="Karaoz U."/>
            <person name="Brodie E.L."/>
            <person name="Williams K.H."/>
            <person name="Hubbard S.S."/>
            <person name="Banfield J.F."/>
        </authorList>
    </citation>
    <scope>NUCLEOTIDE SEQUENCE [LARGE SCALE GENOMIC DNA]</scope>
</reference>
<evidence type="ECO:0000313" key="2">
    <source>
        <dbReference type="EMBL" id="OGF40141.1"/>
    </source>
</evidence>
<name>A0A1F5TNP9_9BACT</name>
<dbReference type="Proteomes" id="UP000177939">
    <property type="component" value="Unassembled WGS sequence"/>
</dbReference>
<evidence type="ECO:0000313" key="3">
    <source>
        <dbReference type="Proteomes" id="UP000177939"/>
    </source>
</evidence>
<gene>
    <name evidence="2" type="ORF">A2477_02395</name>
</gene>
<protein>
    <submittedName>
        <fullName evidence="2">Uncharacterized protein</fullName>
    </submittedName>
</protein>
<proteinExistence type="predicted"/>
<accession>A0A1F5TNP9</accession>
<organism evidence="2 3">
    <name type="scientific">Candidatus Falkowbacteria bacterium RIFOXYC2_FULL_47_12</name>
    <dbReference type="NCBI Taxonomy" id="1798004"/>
    <lineage>
        <taxon>Bacteria</taxon>
        <taxon>Candidatus Falkowiibacteriota</taxon>
    </lineage>
</organism>